<dbReference type="EMBL" id="NESQ01000362">
    <property type="protein sequence ID" value="PUU73618.1"/>
    <property type="molecule type" value="Genomic_DNA"/>
</dbReference>
<gene>
    <name evidence="2" type="ORF">B9Z19DRAFT_527539</name>
</gene>
<evidence type="ECO:0000313" key="2">
    <source>
        <dbReference type="EMBL" id="PUU73618.1"/>
    </source>
</evidence>
<keyword evidence="1" id="KW-1133">Transmembrane helix</keyword>
<organism evidence="2 3">
    <name type="scientific">Tuber borchii</name>
    <name type="common">White truffle</name>
    <dbReference type="NCBI Taxonomy" id="42251"/>
    <lineage>
        <taxon>Eukaryota</taxon>
        <taxon>Fungi</taxon>
        <taxon>Dikarya</taxon>
        <taxon>Ascomycota</taxon>
        <taxon>Pezizomycotina</taxon>
        <taxon>Pezizomycetes</taxon>
        <taxon>Pezizales</taxon>
        <taxon>Tuberaceae</taxon>
        <taxon>Tuber</taxon>
    </lineage>
</organism>
<protein>
    <submittedName>
        <fullName evidence="2">Uncharacterized protein</fullName>
    </submittedName>
</protein>
<dbReference type="AlphaFoldDB" id="A0A2T6ZDP2"/>
<dbReference type="Proteomes" id="UP000244722">
    <property type="component" value="Unassembled WGS sequence"/>
</dbReference>
<keyword evidence="1" id="KW-0812">Transmembrane</keyword>
<accession>A0A2T6ZDP2</accession>
<evidence type="ECO:0000313" key="3">
    <source>
        <dbReference type="Proteomes" id="UP000244722"/>
    </source>
</evidence>
<feature type="transmembrane region" description="Helical" evidence="1">
    <location>
        <begin position="73"/>
        <end position="91"/>
    </location>
</feature>
<comment type="caution">
    <text evidence="2">The sequence shown here is derived from an EMBL/GenBank/DDBJ whole genome shotgun (WGS) entry which is preliminary data.</text>
</comment>
<reference evidence="2 3" key="1">
    <citation type="submission" date="2017-04" db="EMBL/GenBank/DDBJ databases">
        <title>Draft genome sequence of Tuber borchii Vittad., a whitish edible truffle.</title>
        <authorList>
            <consortium name="DOE Joint Genome Institute"/>
            <person name="Murat C."/>
            <person name="Kuo A."/>
            <person name="Barry K.W."/>
            <person name="Clum A."/>
            <person name="Dockter R.B."/>
            <person name="Fauchery L."/>
            <person name="Iotti M."/>
            <person name="Kohler A."/>
            <person name="Labutti K."/>
            <person name="Lindquist E.A."/>
            <person name="Lipzen A."/>
            <person name="Ohm R.A."/>
            <person name="Wang M."/>
            <person name="Grigoriev I.V."/>
            <person name="Zambonelli A."/>
            <person name="Martin F.M."/>
        </authorList>
    </citation>
    <scope>NUCLEOTIDE SEQUENCE [LARGE SCALE GENOMIC DNA]</scope>
    <source>
        <strain evidence="2 3">Tbo3840</strain>
    </source>
</reference>
<keyword evidence="1" id="KW-0472">Membrane</keyword>
<evidence type="ECO:0000256" key="1">
    <source>
        <dbReference type="SAM" id="Phobius"/>
    </source>
</evidence>
<name>A0A2T6ZDP2_TUBBO</name>
<sequence length="97" mass="10854">MAVSFFIAIPFLHFHGPPIGGGRCHVAHDGRQARKLARSRSVALFNPILFLGWASYHGVFGFVYLYKMFSSTCMYFTYLISSLLAIRRMVVSFSGVG</sequence>
<feature type="transmembrane region" description="Helical" evidence="1">
    <location>
        <begin position="48"/>
        <end position="66"/>
    </location>
</feature>
<keyword evidence="3" id="KW-1185">Reference proteome</keyword>
<proteinExistence type="predicted"/>